<evidence type="ECO:0000313" key="1">
    <source>
        <dbReference type="EMBL" id="CAI2381527.1"/>
    </source>
</evidence>
<organism evidence="1 2">
    <name type="scientific">Euplotes crassus</name>
    <dbReference type="NCBI Taxonomy" id="5936"/>
    <lineage>
        <taxon>Eukaryota</taxon>
        <taxon>Sar</taxon>
        <taxon>Alveolata</taxon>
        <taxon>Ciliophora</taxon>
        <taxon>Intramacronucleata</taxon>
        <taxon>Spirotrichea</taxon>
        <taxon>Hypotrichia</taxon>
        <taxon>Euplotida</taxon>
        <taxon>Euplotidae</taxon>
        <taxon>Moneuplotes</taxon>
    </lineage>
</organism>
<dbReference type="AlphaFoldDB" id="A0AAD1Y1P8"/>
<keyword evidence="2" id="KW-1185">Reference proteome</keyword>
<evidence type="ECO:0000313" key="2">
    <source>
        <dbReference type="Proteomes" id="UP001295684"/>
    </source>
</evidence>
<dbReference type="Proteomes" id="UP001295684">
    <property type="component" value="Unassembled WGS sequence"/>
</dbReference>
<accession>A0AAD1Y1P8</accession>
<comment type="caution">
    <text evidence="1">The sequence shown here is derived from an EMBL/GenBank/DDBJ whole genome shotgun (WGS) entry which is preliminary data.</text>
</comment>
<name>A0AAD1Y1P8_EUPCR</name>
<sequence>MDSSQNKVDQILQFSSIDELIYHRISTFIEVDHESRHKISAQNLNLLLSLHRSSLTLHSHLHPTHSLPSLPCTLKTITRLQSAHCSLTRCSKLTTKKKDKKYTLFFTSVWKEVVKGRLDEEGVEGVLEEFQEENGLSNFEMGKVRGMVVEALGEVLRV</sequence>
<protein>
    <submittedName>
        <fullName evidence="1">Uncharacterized protein</fullName>
    </submittedName>
</protein>
<gene>
    <name evidence="1" type="ORF">ECRASSUSDP1_LOCUS22983</name>
</gene>
<reference evidence="1" key="1">
    <citation type="submission" date="2023-07" db="EMBL/GenBank/DDBJ databases">
        <authorList>
            <consortium name="AG Swart"/>
            <person name="Singh M."/>
            <person name="Singh A."/>
            <person name="Seah K."/>
            <person name="Emmerich C."/>
        </authorList>
    </citation>
    <scope>NUCLEOTIDE SEQUENCE</scope>
    <source>
        <strain evidence="1">DP1</strain>
    </source>
</reference>
<proteinExistence type="predicted"/>
<dbReference type="EMBL" id="CAMPGE010023607">
    <property type="protein sequence ID" value="CAI2381527.1"/>
    <property type="molecule type" value="Genomic_DNA"/>
</dbReference>